<dbReference type="KEGG" id="das:Daes_0670"/>
<accession>E6VZH3</accession>
<feature type="domain" description="KAP NTPase" evidence="1">
    <location>
        <begin position="22"/>
        <end position="296"/>
    </location>
</feature>
<evidence type="ECO:0000313" key="3">
    <source>
        <dbReference type="Proteomes" id="UP000002191"/>
    </source>
</evidence>
<dbReference type="AlphaFoldDB" id="E6VZH3"/>
<gene>
    <name evidence="2" type="ordered locus">Daes_0670</name>
</gene>
<dbReference type="SUPFAM" id="SSF52540">
    <property type="entry name" value="P-loop containing nucleoside triphosphate hydrolases"/>
    <property type="match status" value="1"/>
</dbReference>
<evidence type="ECO:0000259" key="1">
    <source>
        <dbReference type="Pfam" id="PF07693"/>
    </source>
</evidence>
<dbReference type="InterPro" id="IPR052754">
    <property type="entry name" value="NTPase_KAP_P-loop"/>
</dbReference>
<dbReference type="InterPro" id="IPR011646">
    <property type="entry name" value="KAP_P-loop"/>
</dbReference>
<proteinExistence type="predicted"/>
<dbReference type="eggNOG" id="COG4928">
    <property type="taxonomic scope" value="Bacteria"/>
</dbReference>
<dbReference type="Gene3D" id="3.40.50.300">
    <property type="entry name" value="P-loop containing nucleotide triphosphate hydrolases"/>
    <property type="match status" value="1"/>
</dbReference>
<dbReference type="Pfam" id="PF07693">
    <property type="entry name" value="KAP_NTPase"/>
    <property type="match status" value="1"/>
</dbReference>
<keyword evidence="3" id="KW-1185">Reference proteome</keyword>
<dbReference type="PANTHER" id="PTHR22674:SF6">
    <property type="entry name" value="NTPASE KAP FAMILY P-LOOP DOMAIN-CONTAINING PROTEIN 1"/>
    <property type="match status" value="1"/>
</dbReference>
<name>E6VZH3_PSEA9</name>
<dbReference type="EMBL" id="CP002431">
    <property type="protein sequence ID" value="ADU61687.1"/>
    <property type="molecule type" value="Genomic_DNA"/>
</dbReference>
<sequence>MTISKGYEKPIQSLKDDSLGRQRIAKQIAQTLIGLDDTWSVRVGLYGGWGEGKTSVVNLVKCLVKDEGHLFCSFSPWDCDNIQDWWVGLVEIIIAELEANKHDLKTINNLKTKLKAHKAKRYISFIPEAAGACFPGGKALVGAISQAGDDYLKKYITISDEELTAIHSLLKGKRIIIAIDDLDRCNPSIIPNLLLSLREILDKPKLSFLLAFDDEIISKALVQQHRAWGKGEKFLEKIVDFKFHLDPLGQKEKQTLVNAHRTTMPELLGDHFPDLIDALPSNPRRLKSFFRHFDLLEVEVKRHNKEEVNWYVLCLLLIIKMDSNKLVDKIFNEIVLNDEVIQNSMFRKENDEDLKEKAFTQLIKDESNNNCREAIAAFKNALESTRDNSVRYARDFLFSPHDITWKEYDDLLTAYGCDMVDMVSWISGHAAKMSSSPEVVLDELVKITFSMIKSRLYSAADALLLKQHNEHIISSIGALNFLKDLITAVSSYPNLVINTQHILSELVDLSCYWRNFRTNEYDIKARNEEEAMLLWLLPRVNGGLVSLYGKILDTERSFPSERDNMFTEKNATFFHALEESAINEVFVYFYESSKYSKIKELEGEYYGATQLIFSPDSALQKKHNLENLVRQMKAQDSVKVQLALFEFFKLLRERLFSGTIGLTKEQIQEVVRNEGYILPLWEFYIQEPLNFRFHHDLLKTHNCITEHINYELPIPDWIDS</sequence>
<organism evidence="2 3">
    <name type="scientific">Pseudodesulfovibrio aespoeensis (strain ATCC 700646 / DSM 10631 / Aspo-2)</name>
    <name type="common">Desulfovibrio aespoeensis</name>
    <dbReference type="NCBI Taxonomy" id="643562"/>
    <lineage>
        <taxon>Bacteria</taxon>
        <taxon>Pseudomonadati</taxon>
        <taxon>Thermodesulfobacteriota</taxon>
        <taxon>Desulfovibrionia</taxon>
        <taxon>Desulfovibrionales</taxon>
        <taxon>Desulfovibrionaceae</taxon>
    </lineage>
</organism>
<dbReference type="Proteomes" id="UP000002191">
    <property type="component" value="Chromosome"/>
</dbReference>
<dbReference type="InterPro" id="IPR027417">
    <property type="entry name" value="P-loop_NTPase"/>
</dbReference>
<reference evidence="3" key="1">
    <citation type="submission" date="2010-12" db="EMBL/GenBank/DDBJ databases">
        <title>Complete sequence of Desulfovibrio aespoeensis Aspo-2.</title>
        <authorList>
            <consortium name="US DOE Joint Genome Institute"/>
            <person name="Lucas S."/>
            <person name="Copeland A."/>
            <person name="Lapidus A."/>
            <person name="Cheng J.-F."/>
            <person name="Goodwin L."/>
            <person name="Pitluck S."/>
            <person name="Chertkov O."/>
            <person name="Misra M."/>
            <person name="Detter J.C."/>
            <person name="Han C."/>
            <person name="Tapia R."/>
            <person name="Land M."/>
            <person name="Hauser L."/>
            <person name="Kyrpides N."/>
            <person name="Ivanova N."/>
            <person name="Ovchinnikova G."/>
            <person name="Pedersen K."/>
            <person name="Jagevall S."/>
            <person name="Hazen T."/>
            <person name="Woyke T."/>
        </authorList>
    </citation>
    <scope>NUCLEOTIDE SEQUENCE [LARGE SCALE GENOMIC DNA]</scope>
    <source>
        <strain evidence="3">ATCC 700646 / DSM 10631 / Aspo-2</strain>
    </source>
</reference>
<dbReference type="PANTHER" id="PTHR22674">
    <property type="entry name" value="NTPASE, KAP FAMILY P-LOOP DOMAIN-CONTAINING 1"/>
    <property type="match status" value="1"/>
</dbReference>
<protein>
    <submittedName>
        <fullName evidence="2">KAP P-loop domain protein</fullName>
    </submittedName>
</protein>
<dbReference type="HOGENOM" id="CLU_334546_0_0_7"/>
<reference evidence="2 3" key="2">
    <citation type="journal article" date="2014" name="Genome Announc.">
        <title>Complete Genome Sequence of the Subsurface, Mesophilic Sulfate-Reducing Bacterium Desulfovibrio aespoeensis Aspo-2.</title>
        <authorList>
            <person name="Pedersen K."/>
            <person name="Bengtsson A."/>
            <person name="Edlund J."/>
            <person name="Rabe L."/>
            <person name="Hazen T."/>
            <person name="Chakraborty R."/>
            <person name="Goodwin L."/>
            <person name="Shapiro N."/>
        </authorList>
    </citation>
    <scope>NUCLEOTIDE SEQUENCE [LARGE SCALE GENOMIC DNA]</scope>
    <source>
        <strain evidence="3">ATCC 700646 / DSM 10631 / Aspo-2</strain>
    </source>
</reference>
<evidence type="ECO:0000313" key="2">
    <source>
        <dbReference type="EMBL" id="ADU61687.1"/>
    </source>
</evidence>